<protein>
    <submittedName>
        <fullName evidence="1">Uncharacterized protein</fullName>
    </submittedName>
</protein>
<name>A0A4Y2GH97_ARAVE</name>
<dbReference type="EMBL" id="BGPR01001382">
    <property type="protein sequence ID" value="GBM52537.1"/>
    <property type="molecule type" value="Genomic_DNA"/>
</dbReference>
<dbReference type="AlphaFoldDB" id="A0A4Y2GH97"/>
<dbReference type="Proteomes" id="UP000499080">
    <property type="component" value="Unassembled WGS sequence"/>
</dbReference>
<keyword evidence="2" id="KW-1185">Reference proteome</keyword>
<evidence type="ECO:0000313" key="1">
    <source>
        <dbReference type="EMBL" id="GBM52537.1"/>
    </source>
</evidence>
<sequence>MKFSFFCSKPVSCLFSVSLVMDMSIFCAILGLSTEPAFLSLDHLVVPVPKSPHQNAINSPLRSMNKTKVELGRKNVSGTLPVVHECGPMSIQLVQLL</sequence>
<comment type="caution">
    <text evidence="1">The sequence shown here is derived from an EMBL/GenBank/DDBJ whole genome shotgun (WGS) entry which is preliminary data.</text>
</comment>
<proteinExistence type="predicted"/>
<gene>
    <name evidence="1" type="ORF">AVEN_230567_1</name>
</gene>
<reference evidence="1 2" key="1">
    <citation type="journal article" date="2019" name="Sci. Rep.">
        <title>Orb-weaving spider Araneus ventricosus genome elucidates the spidroin gene catalogue.</title>
        <authorList>
            <person name="Kono N."/>
            <person name="Nakamura H."/>
            <person name="Ohtoshi R."/>
            <person name="Moran D.A.P."/>
            <person name="Shinohara A."/>
            <person name="Yoshida Y."/>
            <person name="Fujiwara M."/>
            <person name="Mori M."/>
            <person name="Tomita M."/>
            <person name="Arakawa K."/>
        </authorList>
    </citation>
    <scope>NUCLEOTIDE SEQUENCE [LARGE SCALE GENOMIC DNA]</scope>
</reference>
<accession>A0A4Y2GH97</accession>
<organism evidence="1 2">
    <name type="scientific">Araneus ventricosus</name>
    <name type="common">Orbweaver spider</name>
    <name type="synonym">Epeira ventricosa</name>
    <dbReference type="NCBI Taxonomy" id="182803"/>
    <lineage>
        <taxon>Eukaryota</taxon>
        <taxon>Metazoa</taxon>
        <taxon>Ecdysozoa</taxon>
        <taxon>Arthropoda</taxon>
        <taxon>Chelicerata</taxon>
        <taxon>Arachnida</taxon>
        <taxon>Araneae</taxon>
        <taxon>Araneomorphae</taxon>
        <taxon>Entelegynae</taxon>
        <taxon>Araneoidea</taxon>
        <taxon>Araneidae</taxon>
        <taxon>Araneus</taxon>
    </lineage>
</organism>
<evidence type="ECO:0000313" key="2">
    <source>
        <dbReference type="Proteomes" id="UP000499080"/>
    </source>
</evidence>